<proteinExistence type="predicted"/>
<comment type="caution">
    <text evidence="5">The sequence shown here is derived from an EMBL/GenBank/DDBJ whole genome shotgun (WGS) entry which is preliminary data.</text>
</comment>
<name>A0A6L2MQE7_TANCI</name>
<feature type="coiled-coil region" evidence="2">
    <location>
        <begin position="283"/>
        <end position="359"/>
    </location>
</feature>
<dbReference type="InterPro" id="IPR001878">
    <property type="entry name" value="Znf_CCHC"/>
</dbReference>
<feature type="compositionally biased region" description="Polar residues" evidence="3">
    <location>
        <begin position="64"/>
        <end position="77"/>
    </location>
</feature>
<dbReference type="SUPFAM" id="SSF57756">
    <property type="entry name" value="Retrovirus zinc finger-like domains"/>
    <property type="match status" value="1"/>
</dbReference>
<evidence type="ECO:0000313" key="5">
    <source>
        <dbReference type="EMBL" id="GEU75587.1"/>
    </source>
</evidence>
<feature type="coiled-coil region" evidence="2">
    <location>
        <begin position="599"/>
        <end position="626"/>
    </location>
</feature>
<feature type="domain" description="CCHC-type" evidence="4">
    <location>
        <begin position="105"/>
        <end position="121"/>
    </location>
</feature>
<keyword evidence="1" id="KW-0863">Zinc-finger</keyword>
<reference evidence="5" key="1">
    <citation type="journal article" date="2019" name="Sci. Rep.">
        <title>Draft genome of Tanacetum cinerariifolium, the natural source of mosquito coil.</title>
        <authorList>
            <person name="Yamashiro T."/>
            <person name="Shiraishi A."/>
            <person name="Satake H."/>
            <person name="Nakayama K."/>
        </authorList>
    </citation>
    <scope>NUCLEOTIDE SEQUENCE</scope>
</reference>
<protein>
    <submittedName>
        <fullName evidence="5">Ribonuclease H</fullName>
    </submittedName>
</protein>
<keyword evidence="2" id="KW-0175">Coiled coil</keyword>
<keyword evidence="1" id="KW-0479">Metal-binding</keyword>
<dbReference type="SMART" id="SM00343">
    <property type="entry name" value="ZnF_C2HC"/>
    <property type="match status" value="1"/>
</dbReference>
<evidence type="ECO:0000256" key="3">
    <source>
        <dbReference type="SAM" id="MobiDB-lite"/>
    </source>
</evidence>
<dbReference type="AlphaFoldDB" id="A0A6L2MQE7"/>
<dbReference type="InterPro" id="IPR013103">
    <property type="entry name" value="RVT_2"/>
</dbReference>
<feature type="compositionally biased region" description="Basic and acidic residues" evidence="3">
    <location>
        <begin position="78"/>
        <end position="96"/>
    </location>
</feature>
<dbReference type="GO" id="GO:0003676">
    <property type="term" value="F:nucleic acid binding"/>
    <property type="evidence" value="ECO:0007669"/>
    <property type="project" value="InterPro"/>
</dbReference>
<dbReference type="InterPro" id="IPR036875">
    <property type="entry name" value="Znf_CCHC_sf"/>
</dbReference>
<dbReference type="CDD" id="cd09272">
    <property type="entry name" value="RNase_HI_RT_Ty1"/>
    <property type="match status" value="1"/>
</dbReference>
<keyword evidence="1" id="KW-0862">Zinc</keyword>
<organism evidence="5">
    <name type="scientific">Tanacetum cinerariifolium</name>
    <name type="common">Dalmatian daisy</name>
    <name type="synonym">Chrysanthemum cinerariifolium</name>
    <dbReference type="NCBI Taxonomy" id="118510"/>
    <lineage>
        <taxon>Eukaryota</taxon>
        <taxon>Viridiplantae</taxon>
        <taxon>Streptophyta</taxon>
        <taxon>Embryophyta</taxon>
        <taxon>Tracheophyta</taxon>
        <taxon>Spermatophyta</taxon>
        <taxon>Magnoliopsida</taxon>
        <taxon>eudicotyledons</taxon>
        <taxon>Gunneridae</taxon>
        <taxon>Pentapetalae</taxon>
        <taxon>asterids</taxon>
        <taxon>campanulids</taxon>
        <taxon>Asterales</taxon>
        <taxon>Asteraceae</taxon>
        <taxon>Asteroideae</taxon>
        <taxon>Anthemideae</taxon>
        <taxon>Anthemidinae</taxon>
        <taxon>Tanacetum</taxon>
    </lineage>
</organism>
<accession>A0A6L2MQE7</accession>
<dbReference type="InterPro" id="IPR054722">
    <property type="entry name" value="PolX-like_BBD"/>
</dbReference>
<sequence>MVVVTSDPLALIAEKSKASKRKEKVVVSFDSKGSDGDDISELKKITALLAKAFNRKKFYAKPTNKNLRNSSATSSVNKKQECVKSDDKKDETKVDEKKRDMSKVKCYNCKKEGHFAKDCKKAKVKDYEYYKTKMLLAKKEKDKQVLLAEVHAWMESSSDSYQEIIANMVFMAQIEKVLSDSKASSSSSDDKIAEIHESMNVNFDKISEMASKQFSLEPALSNLNEMGKSSNPSVSNVVEASKKDLEDLFQDFYDEYFDSSKIMKSSTTNVKTSINEEVFHEMIKEFDKKIAKYQKRLEKANQQCNDFENQNKDLKDKYDVLKNQATTFEEKNNELNEQIKVLIEKNDDLLAQTNVLKEQLKVKHVVIDTRVCQAKYAKLEVERYEYMIRYSAYFDNDKQHRKQIDDQEILFDKMSYQLVEMNNGVLKLKDNILEKEKKIYELEECVRNNDLEIEKCLERLNDSENKLHKIGQTNQTIHMIIPSKDKMFNGRKGIGFENLSYFCKVKDLRPTLYDERVIGLGYTLRFLTHSNKALEIKNFKRERENKIEFTYDYRNLNASYVNEKINLSDDYYQEIINLDFDKNDSLFQQMSSLKSYVSNVILKKIIIDLEDEVSLLEKEKETLETIESLKLKGFKSSEKEISESENHSEHACQVVKNVCDELENINVIAPGTFKLRYSKHVMGNRALLTNFVEKFLGMVRFGNNDFAVNAGYGDVIIRSMTIKRVYYVEGLGHNLFSVGQFCNKGLEVAFQKSICFVQNENGVDSLTEVKTEFLNAILKEEVYVAQPPGFVSNQYPDHVYALDKALYGLKQAPQAWYDVLSKFLIDSGFQKVLWMRAQLMDYGFFFDKVPIYYDSKSAIAISCNPVQHTQTKHIDMMYHFIKDHVEKGTIELYFVGTEYQLTDLFTKSLPEARFKFLAEKLGMMSGET</sequence>
<evidence type="ECO:0000259" key="4">
    <source>
        <dbReference type="PROSITE" id="PS50158"/>
    </source>
</evidence>
<dbReference type="PROSITE" id="PS50158">
    <property type="entry name" value="ZF_CCHC"/>
    <property type="match status" value="1"/>
</dbReference>
<feature type="region of interest" description="Disordered" evidence="3">
    <location>
        <begin position="64"/>
        <end position="96"/>
    </location>
</feature>
<dbReference type="EMBL" id="BKCJ010007111">
    <property type="protein sequence ID" value="GEU75587.1"/>
    <property type="molecule type" value="Genomic_DNA"/>
</dbReference>
<dbReference type="GO" id="GO:0008270">
    <property type="term" value="F:zinc ion binding"/>
    <property type="evidence" value="ECO:0007669"/>
    <property type="project" value="UniProtKB-KW"/>
</dbReference>
<gene>
    <name evidence="5" type="ORF">Tci_047565</name>
</gene>
<dbReference type="Gene3D" id="4.10.60.10">
    <property type="entry name" value="Zinc finger, CCHC-type"/>
    <property type="match status" value="1"/>
</dbReference>
<evidence type="ECO:0000256" key="2">
    <source>
        <dbReference type="SAM" id="Coils"/>
    </source>
</evidence>
<dbReference type="Pfam" id="PF00098">
    <property type="entry name" value="zf-CCHC"/>
    <property type="match status" value="1"/>
</dbReference>
<evidence type="ECO:0000256" key="1">
    <source>
        <dbReference type="PROSITE-ProRule" id="PRU00047"/>
    </source>
</evidence>
<dbReference type="Pfam" id="PF07727">
    <property type="entry name" value="RVT_2"/>
    <property type="match status" value="1"/>
</dbReference>
<dbReference type="Pfam" id="PF22936">
    <property type="entry name" value="Pol_BBD"/>
    <property type="match status" value="1"/>
</dbReference>